<organism evidence="3 4">
    <name type="scientific">Leishmania braziliensis MHOM/BR/75/M2904</name>
    <dbReference type="NCBI Taxonomy" id="420245"/>
    <lineage>
        <taxon>Eukaryota</taxon>
        <taxon>Discoba</taxon>
        <taxon>Euglenozoa</taxon>
        <taxon>Kinetoplastea</taxon>
        <taxon>Metakinetoplastina</taxon>
        <taxon>Trypanosomatida</taxon>
        <taxon>Trypanosomatidae</taxon>
        <taxon>Leishmaniinae</taxon>
        <taxon>Leishmania</taxon>
        <taxon>Leishmania braziliensis species complex</taxon>
    </lineage>
</organism>
<feature type="coiled-coil region" evidence="1">
    <location>
        <begin position="343"/>
        <end position="395"/>
    </location>
</feature>
<evidence type="ECO:0000256" key="2">
    <source>
        <dbReference type="SAM" id="SignalP"/>
    </source>
</evidence>
<name>A0A3P3Z391_LEIBR</name>
<keyword evidence="2" id="KW-0732">Signal</keyword>
<feature type="chain" id="PRO_5018042693" evidence="2">
    <location>
        <begin position="22"/>
        <end position="442"/>
    </location>
</feature>
<evidence type="ECO:0000313" key="3">
    <source>
        <dbReference type="EMBL" id="SYZ64686.1"/>
    </source>
</evidence>
<keyword evidence="1" id="KW-0175">Coiled coil</keyword>
<protein>
    <submittedName>
        <fullName evidence="3">Hypothetical_protein</fullName>
    </submittedName>
</protein>
<reference evidence="3 4" key="1">
    <citation type="submission" date="2018-09" db="EMBL/GenBank/DDBJ databases">
        <authorList>
            <person name="Peiro R."/>
            <person name="Begona"/>
            <person name="Cbmso G."/>
            <person name="Lopez M."/>
            <person name="Gonzalez S."/>
        </authorList>
    </citation>
    <scope>NUCLEOTIDE SEQUENCE [LARGE SCALE GENOMIC DNA]</scope>
</reference>
<evidence type="ECO:0000313" key="4">
    <source>
        <dbReference type="Proteomes" id="UP000319462"/>
    </source>
</evidence>
<evidence type="ECO:0000256" key="1">
    <source>
        <dbReference type="SAM" id="Coils"/>
    </source>
</evidence>
<feature type="signal peptide" evidence="2">
    <location>
        <begin position="1"/>
        <end position="21"/>
    </location>
</feature>
<gene>
    <name evidence="3" type="ORF">LBRM2904_18.0570</name>
</gene>
<dbReference type="AlphaFoldDB" id="A0A3P3Z391"/>
<dbReference type="EMBL" id="LS997617">
    <property type="protein sequence ID" value="SYZ64686.1"/>
    <property type="molecule type" value="Genomic_DNA"/>
</dbReference>
<proteinExistence type="predicted"/>
<sequence length="442" mass="49395">MHCYIVAVLFLTASVCIGAGALRVELTQSTLVGTEAKLSQHTVQFSNTSLCFHTVATDGENLDSIKSTHCTFDSGLTFEAVENVGDICLRGVMIGHQLFCPHEQAQQPEDGDVEYAAISFVARDGAIHKESSIKRFVFKGDKLTGVLSDVYFNGHAVYVKEEDAYIFVSTAVNEADEKKVIVFRSEDGFVYHAISVISKLEEAEQHYLMHEGGRKLSVVSSFNGLYYTSVSSGYAGKYWSTVKMLNVSTPPASVMFSSGVQLQYACSNETSELAKWYVTDGKERHTITTETPELPVVSSATARSPFLAFALKAPDSDEKKLLVLQAESKDDRQTHVRAFHFYVDDSAEEAEKAARMAKGLEEQQKKEAARLQATRERLEREKAQRRERIRKKAERKARFITLDESNVRAAKGFLEKDGEMILVRRVNKDSITLEKEIFFSDL</sequence>
<dbReference type="Proteomes" id="UP000319462">
    <property type="component" value="Chromosome 18"/>
</dbReference>
<accession>A0A3P3Z391</accession>